<dbReference type="InterPro" id="IPR052022">
    <property type="entry name" value="26kDa_periplasmic_antigen"/>
</dbReference>
<dbReference type="PANTHER" id="PTHR34387:SF2">
    <property type="entry name" value="SLR1258 PROTEIN"/>
    <property type="match status" value="1"/>
</dbReference>
<dbReference type="STRING" id="435880.SAMN04487988_10694"/>
<dbReference type="AlphaFoldDB" id="A0A1I2TL87"/>
<evidence type="ECO:0000313" key="3">
    <source>
        <dbReference type="Proteomes" id="UP000199642"/>
    </source>
</evidence>
<evidence type="ECO:0000313" key="2">
    <source>
        <dbReference type="EMBL" id="SFG65682.1"/>
    </source>
</evidence>
<sequence>MKALFSMIAAVMISAFSYAQQLEQIPLIEVEGYSQRLVNPDEAVLMINLEEKAMKVADASKVLNTKTQKLADELKKARVRDYKLIADNYSVDINRIYLSGNSRDSGYVARQSLRIVTSSTNEDLQKIIEAINSSGDMSFQLGFQLSEAAQKSLENTLLTEALRDAESRARLIAETLNIRSIQVHHVSLDTPRPIYPTARMMKSSDMAEESEPLIQTDQLKIDKRVYVKYTY</sequence>
<proteinExistence type="predicted"/>
<dbReference type="Proteomes" id="UP000199642">
    <property type="component" value="Unassembled WGS sequence"/>
</dbReference>
<feature type="chain" id="PRO_5011652769" description="DUF541 domain-containing protein" evidence="1">
    <location>
        <begin position="20"/>
        <end position="231"/>
    </location>
</feature>
<feature type="signal peptide" evidence="1">
    <location>
        <begin position="1"/>
        <end position="19"/>
    </location>
</feature>
<dbReference type="EMBL" id="FOPC01000006">
    <property type="protein sequence ID" value="SFG65682.1"/>
    <property type="molecule type" value="Genomic_DNA"/>
</dbReference>
<dbReference type="Gene3D" id="3.30.110.170">
    <property type="entry name" value="Protein of unknown function (DUF541), domain 1"/>
    <property type="match status" value="1"/>
</dbReference>
<dbReference type="InterPro" id="IPR007497">
    <property type="entry name" value="SIMPL/DUF541"/>
</dbReference>
<reference evidence="3" key="1">
    <citation type="submission" date="2016-10" db="EMBL/GenBank/DDBJ databases">
        <authorList>
            <person name="Varghese N."/>
            <person name="Submissions S."/>
        </authorList>
    </citation>
    <scope>NUCLEOTIDE SEQUENCE [LARGE SCALE GENOMIC DNA]</scope>
    <source>
        <strain evidence="3">DSM 19315</strain>
    </source>
</reference>
<dbReference type="PANTHER" id="PTHR34387">
    <property type="entry name" value="SLR1258 PROTEIN"/>
    <property type="match status" value="1"/>
</dbReference>
<evidence type="ECO:0000256" key="1">
    <source>
        <dbReference type="SAM" id="SignalP"/>
    </source>
</evidence>
<dbReference type="OrthoDB" id="838701at2"/>
<dbReference type="Gene3D" id="3.30.70.2970">
    <property type="entry name" value="Protein of unknown function (DUF541), domain 2"/>
    <property type="match status" value="1"/>
</dbReference>
<name>A0A1I2TL87_9BACT</name>
<organism evidence="2 3">
    <name type="scientific">Algoriphagus hitonicola</name>
    <dbReference type="NCBI Taxonomy" id="435880"/>
    <lineage>
        <taxon>Bacteria</taxon>
        <taxon>Pseudomonadati</taxon>
        <taxon>Bacteroidota</taxon>
        <taxon>Cytophagia</taxon>
        <taxon>Cytophagales</taxon>
        <taxon>Cyclobacteriaceae</taxon>
        <taxon>Algoriphagus</taxon>
    </lineage>
</organism>
<dbReference type="RefSeq" id="WP_092791149.1">
    <property type="nucleotide sequence ID" value="NZ_FOPC01000006.1"/>
</dbReference>
<dbReference type="Pfam" id="PF04402">
    <property type="entry name" value="SIMPL"/>
    <property type="match status" value="1"/>
</dbReference>
<evidence type="ECO:0008006" key="4">
    <source>
        <dbReference type="Google" id="ProtNLM"/>
    </source>
</evidence>
<dbReference type="GO" id="GO:0006974">
    <property type="term" value="P:DNA damage response"/>
    <property type="evidence" value="ECO:0007669"/>
    <property type="project" value="TreeGrafter"/>
</dbReference>
<gene>
    <name evidence="2" type="ORF">SAMN04487988_10694</name>
</gene>
<accession>A0A1I2TL87</accession>
<keyword evidence="3" id="KW-1185">Reference proteome</keyword>
<protein>
    <recommendedName>
        <fullName evidence="4">DUF541 domain-containing protein</fullName>
    </recommendedName>
</protein>
<keyword evidence="1" id="KW-0732">Signal</keyword>